<name>A0A6G7KBG2_9LACT</name>
<organism evidence="2 3">
    <name type="scientific">Jeotgalibaca arthritidis</name>
    <dbReference type="NCBI Taxonomy" id="1868794"/>
    <lineage>
        <taxon>Bacteria</taxon>
        <taxon>Bacillati</taxon>
        <taxon>Bacillota</taxon>
        <taxon>Bacilli</taxon>
        <taxon>Lactobacillales</taxon>
        <taxon>Carnobacteriaceae</taxon>
        <taxon>Jeotgalibaca</taxon>
    </lineage>
</organism>
<gene>
    <name evidence="2" type="ORF">G7057_09310</name>
</gene>
<sequence>MTKFAKLRRGNGLTQNEVAKAFNITRQAYSAKERGLSSFSDKEKVIFIELVKPMFPRETIESIFFTTDAKKSKD</sequence>
<dbReference type="AlphaFoldDB" id="A0A6G7KBG2"/>
<proteinExistence type="predicted"/>
<accession>A0A6G7KBG2</accession>
<dbReference type="Gene3D" id="1.10.260.40">
    <property type="entry name" value="lambda repressor-like DNA-binding domains"/>
    <property type="match status" value="1"/>
</dbReference>
<dbReference type="GO" id="GO:0003677">
    <property type="term" value="F:DNA binding"/>
    <property type="evidence" value="ECO:0007669"/>
    <property type="project" value="InterPro"/>
</dbReference>
<dbReference type="Proteomes" id="UP000501451">
    <property type="component" value="Chromosome"/>
</dbReference>
<evidence type="ECO:0000259" key="1">
    <source>
        <dbReference type="PROSITE" id="PS50943"/>
    </source>
</evidence>
<evidence type="ECO:0000313" key="2">
    <source>
        <dbReference type="EMBL" id="QII82608.1"/>
    </source>
</evidence>
<dbReference type="EMBL" id="CP049740">
    <property type="protein sequence ID" value="QII82608.1"/>
    <property type="molecule type" value="Genomic_DNA"/>
</dbReference>
<dbReference type="CDD" id="cd00093">
    <property type="entry name" value="HTH_XRE"/>
    <property type="match status" value="1"/>
</dbReference>
<dbReference type="RefSeq" id="WP_166163157.1">
    <property type="nucleotide sequence ID" value="NZ_CP049740.1"/>
</dbReference>
<dbReference type="Pfam" id="PF01381">
    <property type="entry name" value="HTH_3"/>
    <property type="match status" value="1"/>
</dbReference>
<dbReference type="SUPFAM" id="SSF47413">
    <property type="entry name" value="lambda repressor-like DNA-binding domains"/>
    <property type="match status" value="1"/>
</dbReference>
<dbReference type="KEGG" id="jar:G7057_09310"/>
<keyword evidence="3" id="KW-1185">Reference proteome</keyword>
<dbReference type="PROSITE" id="PS50943">
    <property type="entry name" value="HTH_CROC1"/>
    <property type="match status" value="1"/>
</dbReference>
<protein>
    <submittedName>
        <fullName evidence="2">Helix-turn-helix domain-containing protein</fullName>
    </submittedName>
</protein>
<feature type="domain" description="HTH cro/C1-type" evidence="1">
    <location>
        <begin position="4"/>
        <end position="40"/>
    </location>
</feature>
<reference evidence="2 3" key="1">
    <citation type="journal article" date="2017" name="Int. J. Syst. Evol. Microbiol.">
        <title>Jeotgalibaca porci sp. nov. and Jeotgalibaca arthritidis sp. nov., isolated from pigs, and emended description of the genus Jeotgalibaca.</title>
        <authorList>
            <person name="Zamora L."/>
            <person name="Perez-Sancho M."/>
            <person name="Dominguez L."/>
            <person name="Fernandez-Garayzabal J.F."/>
            <person name="Vela A.I."/>
        </authorList>
    </citation>
    <scope>NUCLEOTIDE SEQUENCE [LARGE SCALE GENOMIC DNA]</scope>
    <source>
        <strain evidence="2 3">CECT 9157</strain>
    </source>
</reference>
<dbReference type="InterPro" id="IPR001387">
    <property type="entry name" value="Cro/C1-type_HTH"/>
</dbReference>
<evidence type="ECO:0000313" key="3">
    <source>
        <dbReference type="Proteomes" id="UP000501451"/>
    </source>
</evidence>
<dbReference type="InterPro" id="IPR010982">
    <property type="entry name" value="Lambda_DNA-bd_dom_sf"/>
</dbReference>